<feature type="region of interest" description="Disordered" evidence="1">
    <location>
        <begin position="209"/>
        <end position="228"/>
    </location>
</feature>
<keyword evidence="4" id="KW-1185">Reference proteome</keyword>
<evidence type="ECO:0000313" key="3">
    <source>
        <dbReference type="EMBL" id="KZV99503.1"/>
    </source>
</evidence>
<evidence type="ECO:0000256" key="1">
    <source>
        <dbReference type="SAM" id="MobiDB-lite"/>
    </source>
</evidence>
<feature type="compositionally biased region" description="Basic and acidic residues" evidence="1">
    <location>
        <begin position="209"/>
        <end position="224"/>
    </location>
</feature>
<dbReference type="EMBL" id="KV425909">
    <property type="protein sequence ID" value="KZV99503.1"/>
    <property type="molecule type" value="Genomic_DNA"/>
</dbReference>
<dbReference type="EMBL" id="KV425952">
    <property type="protein sequence ID" value="KZV95733.1"/>
    <property type="molecule type" value="Genomic_DNA"/>
</dbReference>
<evidence type="ECO:0000313" key="4">
    <source>
        <dbReference type="Proteomes" id="UP000077266"/>
    </source>
</evidence>
<accession>A0A165K3I8</accession>
<dbReference type="AlphaFoldDB" id="A0A165K3I8"/>
<dbReference type="Proteomes" id="UP000077266">
    <property type="component" value="Unassembled WGS sequence"/>
</dbReference>
<evidence type="ECO:0000313" key="2">
    <source>
        <dbReference type="EMBL" id="KZV95733.1"/>
    </source>
</evidence>
<protein>
    <submittedName>
        <fullName evidence="2">Uncharacterized protein</fullName>
    </submittedName>
</protein>
<organism evidence="2 4">
    <name type="scientific">Exidia glandulosa HHB12029</name>
    <dbReference type="NCBI Taxonomy" id="1314781"/>
    <lineage>
        <taxon>Eukaryota</taxon>
        <taxon>Fungi</taxon>
        <taxon>Dikarya</taxon>
        <taxon>Basidiomycota</taxon>
        <taxon>Agaricomycotina</taxon>
        <taxon>Agaricomycetes</taxon>
        <taxon>Auriculariales</taxon>
        <taxon>Exidiaceae</taxon>
        <taxon>Exidia</taxon>
    </lineage>
</organism>
<name>A0A165K3I8_EXIGL</name>
<gene>
    <name evidence="3" type="ORF">EXIGLDRAFT_228279</name>
    <name evidence="2" type="ORF">EXIGLDRAFT_462568</name>
</gene>
<proteinExistence type="predicted"/>
<sequence length="241" mass="26851">MFTSRHRVARSLRREHCSPGYTSSNTTNRPVLAFQRSCRSLTFPAASTPISGGTDRGPMHCSEADTGFALGCIVRREQHVHVMFSLIVYFRGLARCVRAVTVSRSPLSSHAANGARAYGTYHRRARDIETEQALHVCLHVRFADRPSHRREQSYPRISQTFEVEAAPWKQVRASSQQMASSYRVQRTATRSKHMVALLGLLDLIQSRNDVDGDAGRRPTDDGSKAGHRGKIVLAHVVVSQS</sequence>
<reference evidence="2 4" key="1">
    <citation type="journal article" date="2016" name="Mol. Biol. Evol.">
        <title>Comparative Genomics of Early-Diverging Mushroom-Forming Fungi Provides Insights into the Origins of Lignocellulose Decay Capabilities.</title>
        <authorList>
            <person name="Nagy L.G."/>
            <person name="Riley R."/>
            <person name="Tritt A."/>
            <person name="Adam C."/>
            <person name="Daum C."/>
            <person name="Floudas D."/>
            <person name="Sun H."/>
            <person name="Yadav J.S."/>
            <person name="Pangilinan J."/>
            <person name="Larsson K.H."/>
            <person name="Matsuura K."/>
            <person name="Barry K."/>
            <person name="Labutti K."/>
            <person name="Kuo R."/>
            <person name="Ohm R.A."/>
            <person name="Bhattacharya S.S."/>
            <person name="Shirouzu T."/>
            <person name="Yoshinaga Y."/>
            <person name="Martin F.M."/>
            <person name="Grigoriev I.V."/>
            <person name="Hibbett D.S."/>
        </authorList>
    </citation>
    <scope>NUCLEOTIDE SEQUENCE [LARGE SCALE GENOMIC DNA]</scope>
    <source>
        <strain evidence="2 4">HHB12029</strain>
    </source>
</reference>